<comment type="caution">
    <text evidence="2">The sequence shown here is derived from an EMBL/GenBank/DDBJ whole genome shotgun (WGS) entry which is preliminary data.</text>
</comment>
<dbReference type="Pfam" id="PF09579">
    <property type="entry name" value="Spore_YtfJ"/>
    <property type="match status" value="1"/>
</dbReference>
<gene>
    <name evidence="2" type="ORF">FG382_12880</name>
</gene>
<name>A0A544T526_9BACI</name>
<dbReference type="Proteomes" id="UP000317316">
    <property type="component" value="Unassembled WGS sequence"/>
</dbReference>
<keyword evidence="1" id="KW-0812">Transmembrane</keyword>
<accession>A0A544T526</accession>
<sequence length="132" mass="14419">MEAEKLVDSSSANDKQVIYRSPIRSIFDKFSSTKDASLVYGEPIEFEDKCVLPVAKVNYYVGGGGGYSDASENTSAAQGEGGGGYFAIKPVGVFEITPEKVKFRPVMNSYFILTIISVVTLGLGFLWKRSRK</sequence>
<keyword evidence="3" id="KW-1185">Reference proteome</keyword>
<evidence type="ECO:0000313" key="2">
    <source>
        <dbReference type="EMBL" id="TQR12516.1"/>
    </source>
</evidence>
<reference evidence="2 3" key="1">
    <citation type="submission" date="2019-05" db="EMBL/GenBank/DDBJ databases">
        <title>Psychrobacillus vulpis sp. nov., a new species isolated from feces of a red fox that inhabits in The Tablas de Daimiel Natural Park, Albacete, Spain.</title>
        <authorList>
            <person name="Rodriguez M."/>
            <person name="Reina J.C."/>
            <person name="Bejar V."/>
            <person name="Llamas I."/>
        </authorList>
    </citation>
    <scope>NUCLEOTIDE SEQUENCE [LARGE SCALE GENOMIC DNA]</scope>
    <source>
        <strain evidence="2 3">NEAU-3TGS17</strain>
    </source>
</reference>
<protein>
    <recommendedName>
        <fullName evidence="4">Sporulation protein YtfJ</fullName>
    </recommendedName>
</protein>
<proteinExistence type="predicted"/>
<evidence type="ECO:0000313" key="3">
    <source>
        <dbReference type="Proteomes" id="UP000317316"/>
    </source>
</evidence>
<dbReference type="AlphaFoldDB" id="A0A544T526"/>
<dbReference type="InterPro" id="IPR014229">
    <property type="entry name" value="Spore_YtfJ"/>
</dbReference>
<evidence type="ECO:0008006" key="4">
    <source>
        <dbReference type="Google" id="ProtNLM"/>
    </source>
</evidence>
<dbReference type="OrthoDB" id="2427409at2"/>
<feature type="transmembrane region" description="Helical" evidence="1">
    <location>
        <begin position="109"/>
        <end position="127"/>
    </location>
</feature>
<organism evidence="2 3">
    <name type="scientific">Psychrobacillus lasiicapitis</name>
    <dbReference type="NCBI Taxonomy" id="1636719"/>
    <lineage>
        <taxon>Bacteria</taxon>
        <taxon>Bacillati</taxon>
        <taxon>Bacillota</taxon>
        <taxon>Bacilli</taxon>
        <taxon>Bacillales</taxon>
        <taxon>Bacillaceae</taxon>
        <taxon>Psychrobacillus</taxon>
    </lineage>
</organism>
<dbReference type="EMBL" id="VDGH01000007">
    <property type="protein sequence ID" value="TQR12516.1"/>
    <property type="molecule type" value="Genomic_DNA"/>
</dbReference>
<keyword evidence="1" id="KW-1133">Transmembrane helix</keyword>
<evidence type="ECO:0000256" key="1">
    <source>
        <dbReference type="SAM" id="Phobius"/>
    </source>
</evidence>
<keyword evidence="1" id="KW-0472">Membrane</keyword>